<dbReference type="SMART" id="SM00418">
    <property type="entry name" value="HTH_ARSR"/>
    <property type="match status" value="1"/>
</dbReference>
<comment type="caution">
    <text evidence="5">The sequence shown here is derived from an EMBL/GenBank/DDBJ whole genome shotgun (WGS) entry which is preliminary data.</text>
</comment>
<keyword evidence="2" id="KW-0238">DNA-binding</keyword>
<dbReference type="InterPro" id="IPR036388">
    <property type="entry name" value="WH-like_DNA-bd_sf"/>
</dbReference>
<dbReference type="PROSITE" id="PS51118">
    <property type="entry name" value="HTH_HXLR"/>
    <property type="match status" value="1"/>
</dbReference>
<dbReference type="InterPro" id="IPR036390">
    <property type="entry name" value="WH_DNA-bd_sf"/>
</dbReference>
<dbReference type="GO" id="GO:0003677">
    <property type="term" value="F:DNA binding"/>
    <property type="evidence" value="ECO:0007669"/>
    <property type="project" value="UniProtKB-KW"/>
</dbReference>
<reference evidence="5" key="1">
    <citation type="journal article" date="2014" name="Int. J. Syst. Evol. Microbiol.">
        <title>Complete genome sequence of Corynebacterium casei LMG S-19264T (=DSM 44701T), isolated from a smear-ripened cheese.</title>
        <authorList>
            <consortium name="US DOE Joint Genome Institute (JGI-PGF)"/>
            <person name="Walter F."/>
            <person name="Albersmeier A."/>
            <person name="Kalinowski J."/>
            <person name="Ruckert C."/>
        </authorList>
    </citation>
    <scope>NUCLEOTIDE SEQUENCE</scope>
    <source>
        <strain evidence="5">CGMCC 4.7299</strain>
    </source>
</reference>
<evidence type="ECO:0000259" key="4">
    <source>
        <dbReference type="PROSITE" id="PS51118"/>
    </source>
</evidence>
<evidence type="ECO:0000313" key="5">
    <source>
        <dbReference type="EMBL" id="GGL05806.1"/>
    </source>
</evidence>
<dbReference type="PANTHER" id="PTHR33204">
    <property type="entry name" value="TRANSCRIPTIONAL REGULATOR, MARR FAMILY"/>
    <property type="match status" value="1"/>
</dbReference>
<evidence type="ECO:0000256" key="3">
    <source>
        <dbReference type="ARBA" id="ARBA00023163"/>
    </source>
</evidence>
<gene>
    <name evidence="5" type="ORF">GCM10012284_45170</name>
</gene>
<dbReference type="Pfam" id="PF01638">
    <property type="entry name" value="HxlR"/>
    <property type="match status" value="1"/>
</dbReference>
<name>A0A8J3C1L0_9ACTN</name>
<dbReference type="AlphaFoldDB" id="A0A8J3C1L0"/>
<keyword evidence="6" id="KW-1185">Reference proteome</keyword>
<reference evidence="5" key="2">
    <citation type="submission" date="2020-09" db="EMBL/GenBank/DDBJ databases">
        <authorList>
            <person name="Sun Q."/>
            <person name="Zhou Y."/>
        </authorList>
    </citation>
    <scope>NUCLEOTIDE SEQUENCE</scope>
    <source>
        <strain evidence="5">CGMCC 4.7299</strain>
    </source>
</reference>
<accession>A0A8J3C1L0</accession>
<protein>
    <submittedName>
        <fullName evidence="5">Transcriptional regulator</fullName>
    </submittedName>
</protein>
<dbReference type="PANTHER" id="PTHR33204:SF37">
    <property type="entry name" value="HTH-TYPE TRANSCRIPTIONAL REGULATOR YODB"/>
    <property type="match status" value="1"/>
</dbReference>
<dbReference type="CDD" id="cd00090">
    <property type="entry name" value="HTH_ARSR"/>
    <property type="match status" value="1"/>
</dbReference>
<dbReference type="Gene3D" id="1.10.10.10">
    <property type="entry name" value="Winged helix-like DNA-binding domain superfamily/Winged helix DNA-binding domain"/>
    <property type="match status" value="1"/>
</dbReference>
<dbReference type="EMBL" id="BMMX01000024">
    <property type="protein sequence ID" value="GGL05806.1"/>
    <property type="molecule type" value="Genomic_DNA"/>
</dbReference>
<evidence type="ECO:0000256" key="1">
    <source>
        <dbReference type="ARBA" id="ARBA00023015"/>
    </source>
</evidence>
<dbReference type="Proteomes" id="UP000656042">
    <property type="component" value="Unassembled WGS sequence"/>
</dbReference>
<dbReference type="InterPro" id="IPR002577">
    <property type="entry name" value="HTH_HxlR"/>
</dbReference>
<feature type="domain" description="HTH hxlR-type" evidence="4">
    <location>
        <begin position="16"/>
        <end position="116"/>
    </location>
</feature>
<dbReference type="InterPro" id="IPR011991">
    <property type="entry name" value="ArsR-like_HTH"/>
</dbReference>
<keyword evidence="3" id="KW-0804">Transcription</keyword>
<proteinExistence type="predicted"/>
<evidence type="ECO:0000313" key="6">
    <source>
        <dbReference type="Proteomes" id="UP000656042"/>
    </source>
</evidence>
<dbReference type="GO" id="GO:0003700">
    <property type="term" value="F:DNA-binding transcription factor activity"/>
    <property type="evidence" value="ECO:0007669"/>
    <property type="project" value="InterPro"/>
</dbReference>
<sequence>MGHPQPEIVRGHQQCCRVDASLSRAFEFLGRRWNAAVLGSLKSGPAGFRELSRAIRGVSDSVLSNRLSALTAAGLITRTVDEGPPVSVSYALTEAGHALMPALDQIANWASEHLPR</sequence>
<dbReference type="RefSeq" id="WP_229716050.1">
    <property type="nucleotide sequence ID" value="NZ_BMMX01000024.1"/>
</dbReference>
<organism evidence="5 6">
    <name type="scientific">Mangrovihabitans endophyticus</name>
    <dbReference type="NCBI Taxonomy" id="1751298"/>
    <lineage>
        <taxon>Bacteria</taxon>
        <taxon>Bacillati</taxon>
        <taxon>Actinomycetota</taxon>
        <taxon>Actinomycetes</taxon>
        <taxon>Micromonosporales</taxon>
        <taxon>Micromonosporaceae</taxon>
        <taxon>Mangrovihabitans</taxon>
    </lineage>
</organism>
<dbReference type="InterPro" id="IPR001845">
    <property type="entry name" value="HTH_ArsR_DNA-bd_dom"/>
</dbReference>
<evidence type="ECO:0000256" key="2">
    <source>
        <dbReference type="ARBA" id="ARBA00023125"/>
    </source>
</evidence>
<dbReference type="SUPFAM" id="SSF46785">
    <property type="entry name" value="Winged helix' DNA-binding domain"/>
    <property type="match status" value="1"/>
</dbReference>
<keyword evidence="1" id="KW-0805">Transcription regulation</keyword>